<evidence type="ECO:0000313" key="2">
    <source>
        <dbReference type="EMBL" id="KAK5627527.1"/>
    </source>
</evidence>
<feature type="compositionally biased region" description="Acidic residues" evidence="1">
    <location>
        <begin position="129"/>
        <end position="140"/>
    </location>
</feature>
<organism evidence="2 3">
    <name type="scientific">Xylaria bambusicola</name>
    <dbReference type="NCBI Taxonomy" id="326684"/>
    <lineage>
        <taxon>Eukaryota</taxon>
        <taxon>Fungi</taxon>
        <taxon>Dikarya</taxon>
        <taxon>Ascomycota</taxon>
        <taxon>Pezizomycotina</taxon>
        <taxon>Sordariomycetes</taxon>
        <taxon>Xylariomycetidae</taxon>
        <taxon>Xylariales</taxon>
        <taxon>Xylariaceae</taxon>
        <taxon>Xylaria</taxon>
    </lineage>
</organism>
<sequence length="646" mass="70676">MEQSETPDDTLRSVQPPRPPPVSSTSPQSTPRLANSEPNPEPPIIEDLSDSVLSLRFPRPLGNRQLTNWISSSSPDIMQPGNVLDEDPSLTELGYDIIGTDGESQAESVASSFDYQKSDDIHSLTGTDVDTDSSDDEETNMNETTISDATIVERPQDDEAAEAAEAETLNMLNESLENPTSLSLSNFPPLTSSSHLDHIDTHEPTGVPRGQSSAVDGQSLSDSEILPEPSIGKGLENAYPPSSKATKGRRLSHLLLSHIQKKWRMMAMIFSLVVIYSLVLTTKSVFFSSGPRELSTVPVASVSVIVPLTSTKSTYSLSTSAPTVSQTHTSLQTASSPNSLVFIPFGKDNAQADVDTVTVLAPICSAELSGRDEIIIRIPPTIKSDWLAKDAILIAVSRGLEDIPTKVSSIDAGFAIQVPLKDAHGVLSVTIVTTRKPFVNESFHINFGSHRFNVAVDAGKQLVRDFAQRVVDTVNGTTSWVEETYIPAFDAMSKQVCDQTASVSGSLLHGLQEVGNAFMFIPSQLIAQMQNSLDVQSLRRRAIQIQLELTREVQDICDELRMAVLTSQINSKLMWLALQGKVEEHGAYLNKAELHCKEQRARVESARVERAERTKKQIQAWRERDGPVSKESFWHTMGAWAGFEGW</sequence>
<dbReference type="AlphaFoldDB" id="A0AAN7Z2K5"/>
<protein>
    <submittedName>
        <fullName evidence="2">Uncharacterized protein</fullName>
    </submittedName>
</protein>
<dbReference type="EMBL" id="JAWHQM010000006">
    <property type="protein sequence ID" value="KAK5627527.1"/>
    <property type="molecule type" value="Genomic_DNA"/>
</dbReference>
<proteinExistence type="predicted"/>
<keyword evidence="3" id="KW-1185">Reference proteome</keyword>
<dbReference type="Proteomes" id="UP001305414">
    <property type="component" value="Unassembled WGS sequence"/>
</dbReference>
<feature type="compositionally biased region" description="Polar residues" evidence="1">
    <location>
        <begin position="177"/>
        <end position="194"/>
    </location>
</feature>
<feature type="compositionally biased region" description="Polar residues" evidence="1">
    <location>
        <begin position="210"/>
        <end position="222"/>
    </location>
</feature>
<comment type="caution">
    <text evidence="2">The sequence shown here is derived from an EMBL/GenBank/DDBJ whole genome shotgun (WGS) entry which is preliminary data.</text>
</comment>
<gene>
    <name evidence="2" type="ORF">RRF57_003242</name>
</gene>
<feature type="region of interest" description="Disordered" evidence="1">
    <location>
        <begin position="115"/>
        <end position="154"/>
    </location>
</feature>
<evidence type="ECO:0000313" key="3">
    <source>
        <dbReference type="Proteomes" id="UP001305414"/>
    </source>
</evidence>
<feature type="region of interest" description="Disordered" evidence="1">
    <location>
        <begin position="177"/>
        <end position="246"/>
    </location>
</feature>
<feature type="region of interest" description="Disordered" evidence="1">
    <location>
        <begin position="1"/>
        <end position="47"/>
    </location>
</feature>
<accession>A0AAN7Z2K5</accession>
<name>A0AAN7Z2K5_9PEZI</name>
<evidence type="ECO:0000256" key="1">
    <source>
        <dbReference type="SAM" id="MobiDB-lite"/>
    </source>
</evidence>
<reference evidence="2 3" key="1">
    <citation type="submission" date="2023-10" db="EMBL/GenBank/DDBJ databases">
        <title>Draft genome sequence of Xylaria bambusicola isolate GMP-LS, the root and basal stem rot pathogen of sugarcane in Indonesia.</title>
        <authorList>
            <person name="Selvaraj P."/>
            <person name="Muralishankar V."/>
            <person name="Muruganantham S."/>
            <person name="Sp S."/>
            <person name="Haryani S."/>
            <person name="Lau K.J.X."/>
            <person name="Naqvi N.I."/>
        </authorList>
    </citation>
    <scope>NUCLEOTIDE SEQUENCE [LARGE SCALE GENOMIC DNA]</scope>
    <source>
        <strain evidence="2">GMP-LS</strain>
    </source>
</reference>